<evidence type="ECO:0000313" key="2">
    <source>
        <dbReference type="Proteomes" id="UP000280955"/>
    </source>
</evidence>
<proteinExistence type="predicted"/>
<comment type="caution">
    <text evidence="1">The sequence shown here is derived from an EMBL/GenBank/DDBJ whole genome shotgun (WGS) entry which is preliminary data.</text>
</comment>
<organism evidence="1 2">
    <name type="scientific">Photorhabdus asymbiotica</name>
    <dbReference type="NCBI Taxonomy" id="291112"/>
    <lineage>
        <taxon>Bacteria</taxon>
        <taxon>Pseudomonadati</taxon>
        <taxon>Pseudomonadota</taxon>
        <taxon>Gammaproteobacteria</taxon>
        <taxon>Enterobacterales</taxon>
        <taxon>Morganellaceae</taxon>
        <taxon>Photorhabdus</taxon>
    </lineage>
</organism>
<dbReference type="Proteomes" id="UP000280955">
    <property type="component" value="Unassembled WGS sequence"/>
</dbReference>
<dbReference type="EMBL" id="RBLJ01000001">
    <property type="protein sequence ID" value="RKS66624.1"/>
    <property type="molecule type" value="Genomic_DNA"/>
</dbReference>
<gene>
    <name evidence="1" type="ORF">BDD30_0953</name>
</gene>
<accession>A0ABX9ST42</accession>
<protein>
    <submittedName>
        <fullName evidence="1">Uncharacterized protein</fullName>
    </submittedName>
</protein>
<sequence length="76" mass="8678">MAPLVPHDGYLSEFLMHSRGIRIQKDWLTSNLLAQNFNLSGYHPDKLLLDAGCFHDAVIAETQKYQIRLFCSENAN</sequence>
<keyword evidence="2" id="KW-1185">Reference proteome</keyword>
<evidence type="ECO:0000313" key="1">
    <source>
        <dbReference type="EMBL" id="RKS66624.1"/>
    </source>
</evidence>
<reference evidence="1 2" key="1">
    <citation type="submission" date="2018-10" db="EMBL/GenBank/DDBJ databases">
        <title>Genomic Encyclopedia of Archaeal and Bacterial Type Strains, Phase II (KMG-II): from individual species to whole genera.</title>
        <authorList>
            <person name="Goeker M."/>
        </authorList>
    </citation>
    <scope>NUCLEOTIDE SEQUENCE [LARGE SCALE GENOMIC DNA]</scope>
    <source>
        <strain evidence="1 2">DSM 15149</strain>
    </source>
</reference>
<name>A0ABX9ST42_9GAMM</name>